<reference evidence="2 3" key="1">
    <citation type="submission" date="2019-02" db="EMBL/GenBank/DDBJ databases">
        <title>Deep-cultivation of Planctomycetes and their phenomic and genomic characterization uncovers novel biology.</title>
        <authorList>
            <person name="Wiegand S."/>
            <person name="Jogler M."/>
            <person name="Boedeker C."/>
            <person name="Pinto D."/>
            <person name="Vollmers J."/>
            <person name="Rivas-Marin E."/>
            <person name="Kohn T."/>
            <person name="Peeters S.H."/>
            <person name="Heuer A."/>
            <person name="Rast P."/>
            <person name="Oberbeckmann S."/>
            <person name="Bunk B."/>
            <person name="Jeske O."/>
            <person name="Meyerdierks A."/>
            <person name="Storesund J.E."/>
            <person name="Kallscheuer N."/>
            <person name="Luecker S."/>
            <person name="Lage O.M."/>
            <person name="Pohl T."/>
            <person name="Merkel B.J."/>
            <person name="Hornburger P."/>
            <person name="Mueller R.-W."/>
            <person name="Bruemmer F."/>
            <person name="Labrenz M."/>
            <person name="Spormann A.M."/>
            <person name="Op den Camp H."/>
            <person name="Overmann J."/>
            <person name="Amann R."/>
            <person name="Jetten M.S.M."/>
            <person name="Mascher T."/>
            <person name="Medema M.H."/>
            <person name="Devos D.P."/>
            <person name="Kaster A.-K."/>
            <person name="Ovreas L."/>
            <person name="Rohde M."/>
            <person name="Galperin M.Y."/>
            <person name="Jogler C."/>
        </authorList>
    </citation>
    <scope>NUCLEOTIDE SEQUENCE [LARGE SCALE GENOMIC DNA]</scope>
    <source>
        <strain evidence="2 3">ElP</strain>
    </source>
</reference>
<name>A0A518H7Y7_9BACT</name>
<sequence>MVNNSSTGGHGRECEGRAIDGRISSDREDSGLAALEGMTLEELAAIASKEIGDSRQLQAEAVGLARRSTVTFYRAGRALWCARKKLKGKGNRAWTRWQRDNGISITSAWQAIRLYEEAEGEEAVAGLTRTQALKKYGITKPKQVQPQQGHAGGGEAPEAVGTAPLSGSPASTEDTPPQSLDLRLASDQDGKESATAPGPELSEAGQDGEVEEPQADPTTPPATETLLIIARRLETLERDIRGGDLGDEAHALIDRAMATLLRIKGDVAPVAEAA</sequence>
<dbReference type="KEGG" id="tpla:ElP_49100"/>
<dbReference type="EMBL" id="CP036426">
    <property type="protein sequence ID" value="QDV36979.1"/>
    <property type="molecule type" value="Genomic_DNA"/>
</dbReference>
<dbReference type="AlphaFoldDB" id="A0A518H7Y7"/>
<feature type="region of interest" description="Disordered" evidence="1">
    <location>
        <begin position="1"/>
        <end position="21"/>
    </location>
</feature>
<proteinExistence type="predicted"/>
<gene>
    <name evidence="2" type="ORF">ElP_49100</name>
</gene>
<dbReference type="Proteomes" id="UP000317835">
    <property type="component" value="Chromosome"/>
</dbReference>
<organism evidence="2 3">
    <name type="scientific">Tautonia plasticadhaerens</name>
    <dbReference type="NCBI Taxonomy" id="2527974"/>
    <lineage>
        <taxon>Bacteria</taxon>
        <taxon>Pseudomonadati</taxon>
        <taxon>Planctomycetota</taxon>
        <taxon>Planctomycetia</taxon>
        <taxon>Isosphaerales</taxon>
        <taxon>Isosphaeraceae</taxon>
        <taxon>Tautonia</taxon>
    </lineage>
</organism>
<feature type="compositionally biased region" description="Basic and acidic residues" evidence="1">
    <location>
        <begin position="10"/>
        <end position="21"/>
    </location>
</feature>
<evidence type="ECO:0000313" key="2">
    <source>
        <dbReference type="EMBL" id="QDV36979.1"/>
    </source>
</evidence>
<feature type="compositionally biased region" description="Polar residues" evidence="1">
    <location>
        <begin position="168"/>
        <end position="178"/>
    </location>
</feature>
<evidence type="ECO:0000313" key="3">
    <source>
        <dbReference type="Proteomes" id="UP000317835"/>
    </source>
</evidence>
<accession>A0A518H7Y7</accession>
<dbReference type="RefSeq" id="WP_145274114.1">
    <property type="nucleotide sequence ID" value="NZ_CP036426.1"/>
</dbReference>
<feature type="region of interest" description="Disordered" evidence="1">
    <location>
        <begin position="141"/>
        <end position="223"/>
    </location>
</feature>
<evidence type="ECO:0000256" key="1">
    <source>
        <dbReference type="SAM" id="MobiDB-lite"/>
    </source>
</evidence>
<protein>
    <submittedName>
        <fullName evidence="2">Uncharacterized protein</fullName>
    </submittedName>
</protein>
<keyword evidence="3" id="KW-1185">Reference proteome</keyword>